<keyword evidence="2" id="KW-1185">Reference proteome</keyword>
<gene>
    <name evidence="1" type="ORF">LITE_LOCUS22857</name>
</gene>
<accession>A0AAV0L8Z1</accession>
<sequence>MKQETKKHMNIPTARHNLGPIMHINTNNILVDITRNMDMKLMGTCDQTPRSLLSIAWAPAYASECRGMRIEEKKDPRDRITQTEDSHNHHCLCLMDLTTEPGENERAL</sequence>
<dbReference type="AlphaFoldDB" id="A0AAV0L8Z1"/>
<name>A0AAV0L8Z1_9ROSI</name>
<protein>
    <submittedName>
        <fullName evidence="1">Uncharacterized protein</fullName>
    </submittedName>
</protein>
<evidence type="ECO:0000313" key="1">
    <source>
        <dbReference type="EMBL" id="CAI0430985.1"/>
    </source>
</evidence>
<comment type="caution">
    <text evidence="1">The sequence shown here is derived from an EMBL/GenBank/DDBJ whole genome shotgun (WGS) entry which is preliminary data.</text>
</comment>
<evidence type="ECO:0000313" key="2">
    <source>
        <dbReference type="Proteomes" id="UP001154282"/>
    </source>
</evidence>
<proteinExistence type="predicted"/>
<reference evidence="1" key="1">
    <citation type="submission" date="2022-08" db="EMBL/GenBank/DDBJ databases">
        <authorList>
            <person name="Gutierrez-Valencia J."/>
        </authorList>
    </citation>
    <scope>NUCLEOTIDE SEQUENCE</scope>
</reference>
<dbReference type="EMBL" id="CAMGYJ010000006">
    <property type="protein sequence ID" value="CAI0430985.1"/>
    <property type="molecule type" value="Genomic_DNA"/>
</dbReference>
<organism evidence="1 2">
    <name type="scientific">Linum tenue</name>
    <dbReference type="NCBI Taxonomy" id="586396"/>
    <lineage>
        <taxon>Eukaryota</taxon>
        <taxon>Viridiplantae</taxon>
        <taxon>Streptophyta</taxon>
        <taxon>Embryophyta</taxon>
        <taxon>Tracheophyta</taxon>
        <taxon>Spermatophyta</taxon>
        <taxon>Magnoliopsida</taxon>
        <taxon>eudicotyledons</taxon>
        <taxon>Gunneridae</taxon>
        <taxon>Pentapetalae</taxon>
        <taxon>rosids</taxon>
        <taxon>fabids</taxon>
        <taxon>Malpighiales</taxon>
        <taxon>Linaceae</taxon>
        <taxon>Linum</taxon>
    </lineage>
</organism>
<dbReference type="Proteomes" id="UP001154282">
    <property type="component" value="Unassembled WGS sequence"/>
</dbReference>